<dbReference type="EMBL" id="CP077713">
    <property type="protein sequence ID" value="QXJ34870.1"/>
    <property type="molecule type" value="Genomic_DNA"/>
</dbReference>
<keyword evidence="1" id="KW-0472">Membrane</keyword>
<keyword evidence="1" id="KW-1133">Transmembrane helix</keyword>
<keyword evidence="1" id="KW-0812">Transmembrane</keyword>
<organism evidence="2 3">
    <name type="scientific">Saccharolobus shibatae</name>
    <dbReference type="NCBI Taxonomy" id="2286"/>
    <lineage>
        <taxon>Archaea</taxon>
        <taxon>Thermoproteota</taxon>
        <taxon>Thermoprotei</taxon>
        <taxon>Sulfolobales</taxon>
        <taxon>Sulfolobaceae</taxon>
        <taxon>Saccharolobus</taxon>
    </lineage>
</organism>
<dbReference type="RefSeq" id="WP_218260086.1">
    <property type="nucleotide sequence ID" value="NZ_CP077713.1"/>
</dbReference>
<keyword evidence="3" id="KW-1185">Reference proteome</keyword>
<sequence>MLGIEEIWLKVMHEIVIIILEGLLPGILAGIISTLIFVKLTKPNLKLETDEESLSTTNDSTLHIRVRNERRLKINEKRFKNSKIIYKIINCINKISIDTDTAIECQGLMWIFCKGNNETYAYNTQGELKKLDELKRSKDLASPYTLKWAIYLHHKLREVRL</sequence>
<name>A0A8F5C0Q0_9CREN</name>
<gene>
    <name evidence="2" type="ORF">J5U22_01417</name>
</gene>
<dbReference type="AlphaFoldDB" id="A0A8F5C0Q0"/>
<reference evidence="2 3" key="1">
    <citation type="journal article" date="2021" name="Environ. Microbiol.">
        <title>New insights into the diversity and evolution of the archaeal mobilome from three complete genomes of Saccharolobus shibatae.</title>
        <authorList>
            <person name="Medvedeva S."/>
            <person name="Brandt D."/>
            <person name="Cvirkaite-Krupovic V."/>
            <person name="Liu Y."/>
            <person name="Severinov K."/>
            <person name="Ishino S."/>
            <person name="Ishino Y."/>
            <person name="Prangishvili D."/>
            <person name="Kalinowski J."/>
            <person name="Krupovic M."/>
        </authorList>
    </citation>
    <scope>NUCLEOTIDE SEQUENCE [LARGE SCALE GENOMIC DNA]</scope>
    <source>
        <strain evidence="2 3">S38A</strain>
    </source>
</reference>
<evidence type="ECO:0000313" key="2">
    <source>
        <dbReference type="EMBL" id="QXJ34870.1"/>
    </source>
</evidence>
<feature type="transmembrane region" description="Helical" evidence="1">
    <location>
        <begin position="15"/>
        <end position="38"/>
    </location>
</feature>
<proteinExistence type="predicted"/>
<evidence type="ECO:0000256" key="1">
    <source>
        <dbReference type="SAM" id="Phobius"/>
    </source>
</evidence>
<dbReference type="Proteomes" id="UP000694036">
    <property type="component" value="Chromosome"/>
</dbReference>
<dbReference type="GeneID" id="65556845"/>
<evidence type="ECO:0000313" key="3">
    <source>
        <dbReference type="Proteomes" id="UP000694036"/>
    </source>
</evidence>
<protein>
    <submittedName>
        <fullName evidence="2">Uncharacterized protein</fullName>
    </submittedName>
</protein>
<accession>A0A8F5C0Q0</accession>